<accession>A0ABQ7DF96</accession>
<sequence length="255" mass="27806">MSVCRLPRHREYWRPVCPLAPPDILSPLVDQPRRRCSGFQILWSGGEESSCLLEARVLREKFLRHGQDLARSERRKVSGLVCPSVVRSIGESFRSNPWLVLAVRVWLTFWWLRRVSSEVGAFLLLASPFSGCGGGVVWLAFSIFVQVQYCGGLASSSNPNKSIPGVLALVVPQGKATLLFSVDAHCAQPLLEVCGSWILSSVVVAFSIFVQVQYCGGLASSSNPNKSIPGVLALVVPQGKATLLFSVDAHCIRSV</sequence>
<evidence type="ECO:0000256" key="1">
    <source>
        <dbReference type="SAM" id="Phobius"/>
    </source>
</evidence>
<keyword evidence="1" id="KW-1133">Transmembrane helix</keyword>
<feature type="transmembrane region" description="Helical" evidence="1">
    <location>
        <begin position="119"/>
        <end position="141"/>
    </location>
</feature>
<name>A0ABQ7DF96_BRACR</name>
<dbReference type="Proteomes" id="UP000266723">
    <property type="component" value="Unassembled WGS sequence"/>
</dbReference>
<keyword evidence="1" id="KW-0812">Transmembrane</keyword>
<reference evidence="2 3" key="1">
    <citation type="journal article" date="2020" name="BMC Genomics">
        <title>Intraspecific diversification of the crop wild relative Brassica cretica Lam. using demographic model selection.</title>
        <authorList>
            <person name="Kioukis A."/>
            <person name="Michalopoulou V.A."/>
            <person name="Briers L."/>
            <person name="Pirintsos S."/>
            <person name="Studholme D.J."/>
            <person name="Pavlidis P."/>
            <person name="Sarris P.F."/>
        </authorList>
    </citation>
    <scope>NUCLEOTIDE SEQUENCE [LARGE SCALE GENOMIC DNA]</scope>
    <source>
        <strain evidence="3">cv. PFS-1207/04</strain>
    </source>
</reference>
<keyword evidence="1" id="KW-0472">Membrane</keyword>
<keyword evidence="3" id="KW-1185">Reference proteome</keyword>
<organism evidence="2 3">
    <name type="scientific">Brassica cretica</name>
    <name type="common">Mustard</name>
    <dbReference type="NCBI Taxonomy" id="69181"/>
    <lineage>
        <taxon>Eukaryota</taxon>
        <taxon>Viridiplantae</taxon>
        <taxon>Streptophyta</taxon>
        <taxon>Embryophyta</taxon>
        <taxon>Tracheophyta</taxon>
        <taxon>Spermatophyta</taxon>
        <taxon>Magnoliopsida</taxon>
        <taxon>eudicotyledons</taxon>
        <taxon>Gunneridae</taxon>
        <taxon>Pentapetalae</taxon>
        <taxon>rosids</taxon>
        <taxon>malvids</taxon>
        <taxon>Brassicales</taxon>
        <taxon>Brassicaceae</taxon>
        <taxon>Brassiceae</taxon>
        <taxon>Brassica</taxon>
    </lineage>
</organism>
<dbReference type="EMBL" id="QGKV02000649">
    <property type="protein sequence ID" value="KAF3576040.1"/>
    <property type="molecule type" value="Genomic_DNA"/>
</dbReference>
<comment type="caution">
    <text evidence="2">The sequence shown here is derived from an EMBL/GenBank/DDBJ whole genome shotgun (WGS) entry which is preliminary data.</text>
</comment>
<protein>
    <submittedName>
        <fullName evidence="2">Uncharacterized protein</fullName>
    </submittedName>
</protein>
<evidence type="ECO:0000313" key="2">
    <source>
        <dbReference type="EMBL" id="KAF3576040.1"/>
    </source>
</evidence>
<evidence type="ECO:0000313" key="3">
    <source>
        <dbReference type="Proteomes" id="UP000266723"/>
    </source>
</evidence>
<gene>
    <name evidence="2" type="ORF">DY000_02029516</name>
</gene>
<proteinExistence type="predicted"/>